<dbReference type="RefSeq" id="WP_183722473.1">
    <property type="nucleotide sequence ID" value="NZ_JACHBW010000002.1"/>
</dbReference>
<dbReference type="EMBL" id="JACHBW010000002">
    <property type="protein sequence ID" value="MBB6101234.1"/>
    <property type="molecule type" value="Genomic_DNA"/>
</dbReference>
<feature type="domain" description="DUF4240" evidence="1">
    <location>
        <begin position="1"/>
        <end position="118"/>
    </location>
</feature>
<dbReference type="AlphaFoldDB" id="A0A7W9WR67"/>
<reference evidence="2 3" key="1">
    <citation type="submission" date="2020-08" db="EMBL/GenBank/DDBJ databases">
        <title>Above-ground endophytic microbial communities from plants in different locations in the United States.</title>
        <authorList>
            <person name="Frank C."/>
        </authorList>
    </citation>
    <scope>NUCLEOTIDE SEQUENCE [LARGE SCALE GENOMIC DNA]</scope>
    <source>
        <strain evidence="2 3">WP4_2_2</strain>
    </source>
</reference>
<dbReference type="InterPro" id="IPR025334">
    <property type="entry name" value="DUF4240"/>
</dbReference>
<evidence type="ECO:0000313" key="2">
    <source>
        <dbReference type="EMBL" id="MBB6101234.1"/>
    </source>
</evidence>
<evidence type="ECO:0000259" key="1">
    <source>
        <dbReference type="Pfam" id="PF14024"/>
    </source>
</evidence>
<name>A0A7W9WR67_9BURK</name>
<gene>
    <name evidence="2" type="ORF">F4827_001060</name>
</gene>
<proteinExistence type="predicted"/>
<sequence>MNIDKFWEIVDQCKDFVNPEVALEDLLSELSPEDIAEFFYVFCRLEAYAYSETMWCAAYLLNGGCSDDGFEYFRRGLISKGRAVYELALKNPDDLVCLWGQGDIRNESFGHAAPDAYMKKTGLSVEEAYDYLYGYKRGEVFELHIDGQLFERKPQTQSWDFDDEQENRKRLPRLTDLSSQQYECQLAQWAAIGGIAA</sequence>
<dbReference type="Proteomes" id="UP000571554">
    <property type="component" value="Unassembled WGS sequence"/>
</dbReference>
<protein>
    <recommendedName>
        <fullName evidence="1">DUF4240 domain-containing protein</fullName>
    </recommendedName>
</protein>
<dbReference type="Pfam" id="PF14024">
    <property type="entry name" value="DUF4240"/>
    <property type="match status" value="1"/>
</dbReference>
<evidence type="ECO:0000313" key="3">
    <source>
        <dbReference type="Proteomes" id="UP000571554"/>
    </source>
</evidence>
<comment type="caution">
    <text evidence="2">The sequence shown here is derived from an EMBL/GenBank/DDBJ whole genome shotgun (WGS) entry which is preliminary data.</text>
</comment>
<keyword evidence="3" id="KW-1185">Reference proteome</keyword>
<accession>A0A7W9WR67</accession>
<organism evidence="2 3">
    <name type="scientific">Paraburkholderia bannensis</name>
    <dbReference type="NCBI Taxonomy" id="765414"/>
    <lineage>
        <taxon>Bacteria</taxon>
        <taxon>Pseudomonadati</taxon>
        <taxon>Pseudomonadota</taxon>
        <taxon>Betaproteobacteria</taxon>
        <taxon>Burkholderiales</taxon>
        <taxon>Burkholderiaceae</taxon>
        <taxon>Paraburkholderia</taxon>
    </lineage>
</organism>